<dbReference type="InterPro" id="IPR052344">
    <property type="entry name" value="Transposase-related"/>
</dbReference>
<feature type="domain" description="Transposase IS66 zinc-finger binding" evidence="3">
    <location>
        <begin position="120"/>
        <end position="163"/>
    </location>
</feature>
<feature type="domain" description="Transposase TnpC homeodomain" evidence="4">
    <location>
        <begin position="41"/>
        <end position="114"/>
    </location>
</feature>
<dbReference type="EMBL" id="JAVDRP010000024">
    <property type="protein sequence ID" value="MDR6412778.1"/>
    <property type="molecule type" value="Genomic_DNA"/>
</dbReference>
<dbReference type="InterPro" id="IPR024463">
    <property type="entry name" value="Transposase_TnpC_homeodom"/>
</dbReference>
<dbReference type="RefSeq" id="WP_310127062.1">
    <property type="nucleotide sequence ID" value="NZ_JAVDRP010000024.1"/>
</dbReference>
<evidence type="ECO:0000313" key="5">
    <source>
        <dbReference type="EMBL" id="MDR6412778.1"/>
    </source>
</evidence>
<keyword evidence="6" id="KW-1185">Reference proteome</keyword>
<sequence>MSKHSPLPTTVAELQALVLEQQTSITNMVREIAARDDEIERLKAQIDKLRRMYFGSKSEKLARQIDKLEAQLEDLTAGQGAAEARGHRDKATKGSSNRGPTREPLPPHLPRDEIELTPDSACPICATAMQWLGEDVSEQLARVAAAFKVTRTIRHKLCCPDCGHIKQPAMPSLPIEHSIAHPSLLADIAVSKFADHQPLYRQSEIAARDGVTLDRGSMGRWLGQIAQLCVPLVEAIQRYALVPGKVHVDDTPVAVLAPGNGKTVTGRFWVYVRDDRRSGSAEPAAVWFDFSSDRKGVHPQTRLAAFHGIVQADAYSGFDQLYASGEIHEAACWDHARRYIYDVHARTPTADTQQLLEMIGELYSIEADIRGKAPDERLRVRREKSKPLLVKFETTIRAKLTTLSTKSALAKAINYSLNHWAALTFYCEDGWAEISNVLAENALRCVALGRKNYLFVGSDSGGERAAAMYSLIGTALCRARHNAVYAVYRTMPSGSQCNQPHALNCGARSLHSSISIRHSLLLHSDSRKASRRSLGRKRFGLWRS</sequence>
<gene>
    <name evidence="5" type="ORF">J2804_006214</name>
</gene>
<evidence type="ECO:0000313" key="6">
    <source>
        <dbReference type="Proteomes" id="UP001264340"/>
    </source>
</evidence>
<evidence type="ECO:0000259" key="2">
    <source>
        <dbReference type="Pfam" id="PF03050"/>
    </source>
</evidence>
<proteinExistence type="predicted"/>
<dbReference type="NCBIfam" id="NF033517">
    <property type="entry name" value="transpos_IS66"/>
    <property type="match status" value="1"/>
</dbReference>
<dbReference type="Pfam" id="PF13007">
    <property type="entry name" value="LZ_Tnp_IS66"/>
    <property type="match status" value="1"/>
</dbReference>
<dbReference type="Pfam" id="PF13005">
    <property type="entry name" value="zf-IS66"/>
    <property type="match status" value="1"/>
</dbReference>
<protein>
    <submittedName>
        <fullName evidence="5">Transposase/uncharacterized small protein (DUF1192 family)</fullName>
    </submittedName>
</protein>
<comment type="caution">
    <text evidence="5">The sequence shown here is derived from an EMBL/GenBank/DDBJ whole genome shotgun (WGS) entry which is preliminary data.</text>
</comment>
<reference evidence="5 6" key="1">
    <citation type="submission" date="2023-07" db="EMBL/GenBank/DDBJ databases">
        <title>Sorghum-associated microbial communities from plants grown in Nebraska, USA.</title>
        <authorList>
            <person name="Schachtman D."/>
        </authorList>
    </citation>
    <scope>NUCLEOTIDE SEQUENCE [LARGE SCALE GENOMIC DNA]</scope>
    <source>
        <strain evidence="5 6">DS1316</strain>
    </source>
</reference>
<dbReference type="PANTHER" id="PTHR33678">
    <property type="entry name" value="BLL1576 PROTEIN"/>
    <property type="match status" value="1"/>
</dbReference>
<accession>A0ABU1M179</accession>
<dbReference type="InterPro" id="IPR004291">
    <property type="entry name" value="Transposase_IS66_central"/>
</dbReference>
<dbReference type="Proteomes" id="UP001264340">
    <property type="component" value="Unassembled WGS sequence"/>
</dbReference>
<dbReference type="PANTHER" id="PTHR33678:SF1">
    <property type="entry name" value="BLL1576 PROTEIN"/>
    <property type="match status" value="1"/>
</dbReference>
<evidence type="ECO:0000259" key="4">
    <source>
        <dbReference type="Pfam" id="PF13007"/>
    </source>
</evidence>
<dbReference type="Pfam" id="PF03050">
    <property type="entry name" value="DDE_Tnp_IS66"/>
    <property type="match status" value="1"/>
</dbReference>
<organism evidence="5 6">
    <name type="scientific">Paraburkholderia terricola</name>
    <dbReference type="NCBI Taxonomy" id="169427"/>
    <lineage>
        <taxon>Bacteria</taxon>
        <taxon>Pseudomonadati</taxon>
        <taxon>Pseudomonadota</taxon>
        <taxon>Betaproteobacteria</taxon>
        <taxon>Burkholderiales</taxon>
        <taxon>Burkholderiaceae</taxon>
        <taxon>Paraburkholderia</taxon>
    </lineage>
</organism>
<evidence type="ECO:0000259" key="3">
    <source>
        <dbReference type="Pfam" id="PF13005"/>
    </source>
</evidence>
<dbReference type="InterPro" id="IPR024474">
    <property type="entry name" value="Znf_dom_IS66"/>
</dbReference>
<name>A0ABU1M179_9BURK</name>
<evidence type="ECO:0000256" key="1">
    <source>
        <dbReference type="SAM" id="MobiDB-lite"/>
    </source>
</evidence>
<feature type="domain" description="Transposase IS66 central" evidence="2">
    <location>
        <begin position="177"/>
        <end position="463"/>
    </location>
</feature>
<feature type="region of interest" description="Disordered" evidence="1">
    <location>
        <begin position="76"/>
        <end position="113"/>
    </location>
</feature>